<keyword evidence="3" id="KW-1185">Reference proteome</keyword>
<keyword evidence="1" id="KW-0472">Membrane</keyword>
<accession>A0ABT8MYS3</accession>
<evidence type="ECO:0000256" key="1">
    <source>
        <dbReference type="SAM" id="Phobius"/>
    </source>
</evidence>
<evidence type="ECO:0000313" key="2">
    <source>
        <dbReference type="EMBL" id="MDN7240797.1"/>
    </source>
</evidence>
<organism evidence="2 3">
    <name type="scientific">Planococcus shixiaomingii</name>
    <dbReference type="NCBI Taxonomy" id="3058393"/>
    <lineage>
        <taxon>Bacteria</taxon>
        <taxon>Bacillati</taxon>
        <taxon>Bacillota</taxon>
        <taxon>Bacilli</taxon>
        <taxon>Bacillales</taxon>
        <taxon>Caryophanaceae</taxon>
        <taxon>Planococcus</taxon>
    </lineage>
</organism>
<comment type="caution">
    <text evidence="2">The sequence shown here is derived from an EMBL/GenBank/DDBJ whole genome shotgun (WGS) entry which is preliminary data.</text>
</comment>
<keyword evidence="1" id="KW-0812">Transmembrane</keyword>
<dbReference type="EMBL" id="JAUJWV010000001">
    <property type="protein sequence ID" value="MDN7240797.1"/>
    <property type="molecule type" value="Genomic_DNA"/>
</dbReference>
<sequence>MKTSTVLLIMLVVMHILTLLNILLFDGNLNDLVFYFNSAICFAAIAYYLWKPSKDNANKSG</sequence>
<dbReference type="Proteomes" id="UP001172055">
    <property type="component" value="Unassembled WGS sequence"/>
</dbReference>
<keyword evidence="1" id="KW-1133">Transmembrane helix</keyword>
<gene>
    <name evidence="2" type="ORF">QWY14_03300</name>
</gene>
<evidence type="ECO:0000313" key="3">
    <source>
        <dbReference type="Proteomes" id="UP001172055"/>
    </source>
</evidence>
<feature type="transmembrane region" description="Helical" evidence="1">
    <location>
        <begin position="32"/>
        <end position="50"/>
    </location>
</feature>
<proteinExistence type="predicted"/>
<dbReference type="RefSeq" id="WP_300984461.1">
    <property type="nucleotide sequence ID" value="NZ_CP129236.1"/>
</dbReference>
<protein>
    <submittedName>
        <fullName evidence="2">Uncharacterized protein</fullName>
    </submittedName>
</protein>
<reference evidence="2 3" key="1">
    <citation type="submission" date="2023-06" db="EMBL/GenBank/DDBJ databases">
        <title>Novel species in genus Planococcus.</title>
        <authorList>
            <person name="Ning S."/>
        </authorList>
    </citation>
    <scope>NUCLEOTIDE SEQUENCE [LARGE SCALE GENOMIC DNA]</scope>
    <source>
        <strain evidence="2 3">N028</strain>
    </source>
</reference>
<name>A0ABT8MYS3_9BACL</name>
<feature type="transmembrane region" description="Helical" evidence="1">
    <location>
        <begin position="6"/>
        <end position="25"/>
    </location>
</feature>